<evidence type="ECO:0000256" key="1">
    <source>
        <dbReference type="SAM" id="MobiDB-lite"/>
    </source>
</evidence>
<feature type="region of interest" description="Disordered" evidence="1">
    <location>
        <begin position="257"/>
        <end position="276"/>
    </location>
</feature>
<feature type="transmembrane region" description="Helical" evidence="2">
    <location>
        <begin position="120"/>
        <end position="145"/>
    </location>
</feature>
<dbReference type="PANTHER" id="PTHR40465:SF1">
    <property type="entry name" value="DUF6534 DOMAIN-CONTAINING PROTEIN"/>
    <property type="match status" value="1"/>
</dbReference>
<feature type="transmembrane region" description="Helical" evidence="2">
    <location>
        <begin position="91"/>
        <end position="108"/>
    </location>
</feature>
<feature type="transmembrane region" description="Helical" evidence="2">
    <location>
        <begin position="226"/>
        <end position="247"/>
    </location>
</feature>
<sequence>MTTTVLVPTMGALLIGVLISCALYGVTTFQTYLYFQQFATSDSRFLKYTVVFLWLLETVHTALAAAFVFRLQILDFGNFDEILVTHVSDDVTHGILACIIFLVHCFYIRRLWLFTHNIYVTGLVMVLALCHFGFEMVVMALIFIFPNFSQFHKTTPYFTTAMVMAVSADIIIAATMTIELRTKMAMDRKTNTLLSRLSAYVISTGVLTSAVDIIILSTFIAMPDNLVYLCFLNFVNNFYANSMIARLNARQSLRSTRGGVHTDTDVHSMNDLSSRPTRSVPVILRRDDKFSSDQDDGVEISKTVERHVV</sequence>
<keyword evidence="2" id="KW-0472">Membrane</keyword>
<dbReference type="OrthoDB" id="2732296at2759"/>
<feature type="domain" description="DUF6534" evidence="3">
    <location>
        <begin position="166"/>
        <end position="252"/>
    </location>
</feature>
<name>A0A6A4HIW2_9AGAR</name>
<evidence type="ECO:0000256" key="2">
    <source>
        <dbReference type="SAM" id="Phobius"/>
    </source>
</evidence>
<keyword evidence="2" id="KW-1133">Transmembrane helix</keyword>
<feature type="transmembrane region" description="Helical" evidence="2">
    <location>
        <begin position="12"/>
        <end position="33"/>
    </location>
</feature>
<proteinExistence type="predicted"/>
<gene>
    <name evidence="4" type="ORF">BT96DRAFT_1020453</name>
</gene>
<evidence type="ECO:0000313" key="4">
    <source>
        <dbReference type="EMBL" id="KAE9397913.1"/>
    </source>
</evidence>
<evidence type="ECO:0000313" key="5">
    <source>
        <dbReference type="Proteomes" id="UP000799118"/>
    </source>
</evidence>
<dbReference type="InterPro" id="IPR045339">
    <property type="entry name" value="DUF6534"/>
</dbReference>
<dbReference type="PANTHER" id="PTHR40465">
    <property type="entry name" value="CHROMOSOME 1, WHOLE GENOME SHOTGUN SEQUENCE"/>
    <property type="match status" value="1"/>
</dbReference>
<organism evidence="4 5">
    <name type="scientific">Gymnopus androsaceus JB14</name>
    <dbReference type="NCBI Taxonomy" id="1447944"/>
    <lineage>
        <taxon>Eukaryota</taxon>
        <taxon>Fungi</taxon>
        <taxon>Dikarya</taxon>
        <taxon>Basidiomycota</taxon>
        <taxon>Agaricomycotina</taxon>
        <taxon>Agaricomycetes</taxon>
        <taxon>Agaricomycetidae</taxon>
        <taxon>Agaricales</taxon>
        <taxon>Marasmiineae</taxon>
        <taxon>Omphalotaceae</taxon>
        <taxon>Gymnopus</taxon>
    </lineage>
</organism>
<dbReference type="EMBL" id="ML769490">
    <property type="protein sequence ID" value="KAE9397913.1"/>
    <property type="molecule type" value="Genomic_DNA"/>
</dbReference>
<dbReference type="AlphaFoldDB" id="A0A6A4HIW2"/>
<protein>
    <recommendedName>
        <fullName evidence="3">DUF6534 domain-containing protein</fullName>
    </recommendedName>
</protein>
<accession>A0A6A4HIW2</accession>
<dbReference type="Pfam" id="PF20152">
    <property type="entry name" value="DUF6534"/>
    <property type="match status" value="1"/>
</dbReference>
<evidence type="ECO:0000259" key="3">
    <source>
        <dbReference type="Pfam" id="PF20152"/>
    </source>
</evidence>
<dbReference type="Proteomes" id="UP000799118">
    <property type="component" value="Unassembled WGS sequence"/>
</dbReference>
<keyword evidence="5" id="KW-1185">Reference proteome</keyword>
<feature type="transmembrane region" description="Helical" evidence="2">
    <location>
        <begin position="45"/>
        <end position="71"/>
    </location>
</feature>
<feature type="transmembrane region" description="Helical" evidence="2">
    <location>
        <begin position="157"/>
        <end position="178"/>
    </location>
</feature>
<keyword evidence="2" id="KW-0812">Transmembrane</keyword>
<reference evidence="4" key="1">
    <citation type="journal article" date="2019" name="Environ. Microbiol.">
        <title>Fungal ecological strategies reflected in gene transcription - a case study of two litter decomposers.</title>
        <authorList>
            <person name="Barbi F."/>
            <person name="Kohler A."/>
            <person name="Barry K."/>
            <person name="Baskaran P."/>
            <person name="Daum C."/>
            <person name="Fauchery L."/>
            <person name="Ihrmark K."/>
            <person name="Kuo A."/>
            <person name="LaButti K."/>
            <person name="Lipzen A."/>
            <person name="Morin E."/>
            <person name="Grigoriev I.V."/>
            <person name="Henrissat B."/>
            <person name="Lindahl B."/>
            <person name="Martin F."/>
        </authorList>
    </citation>
    <scope>NUCLEOTIDE SEQUENCE</scope>
    <source>
        <strain evidence="4">JB14</strain>
    </source>
</reference>
<feature type="transmembrane region" description="Helical" evidence="2">
    <location>
        <begin position="199"/>
        <end position="220"/>
    </location>
</feature>